<dbReference type="EMBL" id="GL876978">
    <property type="protein sequence ID" value="KLU91807.1"/>
    <property type="molecule type" value="Genomic_DNA"/>
</dbReference>
<keyword evidence="3" id="KW-1185">Reference proteome</keyword>
<reference evidence="3" key="1">
    <citation type="submission" date="2010-05" db="EMBL/GenBank/DDBJ databases">
        <title>The genome sequence of Magnaporthe poae strain ATCC 64411.</title>
        <authorList>
            <person name="Ma L.-J."/>
            <person name="Dead R."/>
            <person name="Young S."/>
            <person name="Zeng Q."/>
            <person name="Koehrsen M."/>
            <person name="Alvarado L."/>
            <person name="Berlin A."/>
            <person name="Chapman S.B."/>
            <person name="Chen Z."/>
            <person name="Freedman E."/>
            <person name="Gellesch M."/>
            <person name="Goldberg J."/>
            <person name="Griggs A."/>
            <person name="Gujja S."/>
            <person name="Heilman E.R."/>
            <person name="Heiman D."/>
            <person name="Hepburn T."/>
            <person name="Howarth C."/>
            <person name="Jen D."/>
            <person name="Larson L."/>
            <person name="Mehta T."/>
            <person name="Neiman D."/>
            <person name="Pearson M."/>
            <person name="Roberts A."/>
            <person name="Saif S."/>
            <person name="Shea T."/>
            <person name="Shenoy N."/>
            <person name="Sisk P."/>
            <person name="Stolte C."/>
            <person name="Sykes S."/>
            <person name="Walk T."/>
            <person name="White J."/>
            <person name="Yandava C."/>
            <person name="Haas B."/>
            <person name="Nusbaum C."/>
            <person name="Birren B."/>
        </authorList>
    </citation>
    <scope>NUCLEOTIDE SEQUENCE [LARGE SCALE GENOMIC DNA]</scope>
    <source>
        <strain evidence="3">ATCC 64411 / 73-15</strain>
    </source>
</reference>
<dbReference type="EMBL" id="ADBL01002657">
    <property type="status" value="NOT_ANNOTATED_CDS"/>
    <property type="molecule type" value="Genomic_DNA"/>
</dbReference>
<gene>
    <name evidence="1" type="ORF">MAPG_10755</name>
</gene>
<accession>A0A0C4EDF7</accession>
<dbReference type="STRING" id="644358.A0A0C4EDF7"/>
<dbReference type="AlphaFoldDB" id="A0A0C4EDF7"/>
<name>A0A0C4EDF7_MAGP6</name>
<dbReference type="eggNOG" id="ENOG502RUDK">
    <property type="taxonomic scope" value="Eukaryota"/>
</dbReference>
<dbReference type="OrthoDB" id="5242822at2759"/>
<reference evidence="2" key="4">
    <citation type="journal article" date="2015" name="G3 (Bethesda)">
        <title>Genome sequences of three phytopathogenic species of the Magnaporthaceae family of fungi.</title>
        <authorList>
            <person name="Okagaki L.H."/>
            <person name="Nunes C.C."/>
            <person name="Sailsbery J."/>
            <person name="Clay B."/>
            <person name="Brown D."/>
            <person name="John T."/>
            <person name="Oh Y."/>
            <person name="Young N."/>
            <person name="Fitzgerald M."/>
            <person name="Haas B.J."/>
            <person name="Zeng Q."/>
            <person name="Young S."/>
            <person name="Adiconis X."/>
            <person name="Fan L."/>
            <person name="Levin J.Z."/>
            <person name="Mitchell T.K."/>
            <person name="Okubara P.A."/>
            <person name="Farman M.L."/>
            <person name="Kohn L.M."/>
            <person name="Birren B."/>
            <person name="Ma L.-J."/>
            <person name="Dean R.A."/>
        </authorList>
    </citation>
    <scope>NUCLEOTIDE SEQUENCE</scope>
    <source>
        <strain evidence="2">ATCC 64411 / 73-15</strain>
    </source>
</reference>
<organism evidence="2 3">
    <name type="scientific">Magnaporthiopsis poae (strain ATCC 64411 / 73-15)</name>
    <name type="common">Kentucky bluegrass fungus</name>
    <name type="synonym">Magnaporthe poae</name>
    <dbReference type="NCBI Taxonomy" id="644358"/>
    <lineage>
        <taxon>Eukaryota</taxon>
        <taxon>Fungi</taxon>
        <taxon>Dikarya</taxon>
        <taxon>Ascomycota</taxon>
        <taxon>Pezizomycotina</taxon>
        <taxon>Sordariomycetes</taxon>
        <taxon>Sordariomycetidae</taxon>
        <taxon>Magnaporthales</taxon>
        <taxon>Magnaporthaceae</taxon>
        <taxon>Magnaporthiopsis</taxon>
    </lineage>
</organism>
<proteinExistence type="predicted"/>
<evidence type="ECO:0000313" key="3">
    <source>
        <dbReference type="Proteomes" id="UP000011715"/>
    </source>
</evidence>
<dbReference type="EnsemblFungi" id="MAPG_10755T0">
    <property type="protein sequence ID" value="MAPG_10755T0"/>
    <property type="gene ID" value="MAPG_10755"/>
</dbReference>
<reference evidence="2" key="5">
    <citation type="submission" date="2015-06" db="UniProtKB">
        <authorList>
            <consortium name="EnsemblFungi"/>
        </authorList>
    </citation>
    <scope>IDENTIFICATION</scope>
    <source>
        <strain evidence="2">ATCC 64411</strain>
    </source>
</reference>
<evidence type="ECO:0000313" key="1">
    <source>
        <dbReference type="EMBL" id="KLU91807.1"/>
    </source>
</evidence>
<reference evidence="1" key="2">
    <citation type="submission" date="2010-05" db="EMBL/GenBank/DDBJ databases">
        <title>The Genome Sequence of Magnaporthe poae strain ATCC 64411.</title>
        <authorList>
            <consortium name="The Broad Institute Genome Sequencing Platform"/>
            <consortium name="Broad Institute Genome Sequencing Center for Infectious Disease"/>
            <person name="Ma L.-J."/>
            <person name="Dead R."/>
            <person name="Young S."/>
            <person name="Zeng Q."/>
            <person name="Koehrsen M."/>
            <person name="Alvarado L."/>
            <person name="Berlin A."/>
            <person name="Chapman S.B."/>
            <person name="Chen Z."/>
            <person name="Freedman E."/>
            <person name="Gellesch M."/>
            <person name="Goldberg J."/>
            <person name="Griggs A."/>
            <person name="Gujja S."/>
            <person name="Heilman E.R."/>
            <person name="Heiman D."/>
            <person name="Hepburn T."/>
            <person name="Howarth C."/>
            <person name="Jen D."/>
            <person name="Larson L."/>
            <person name="Mehta T."/>
            <person name="Neiman D."/>
            <person name="Pearson M."/>
            <person name="Roberts A."/>
            <person name="Saif S."/>
            <person name="Shea T."/>
            <person name="Shenoy N."/>
            <person name="Sisk P."/>
            <person name="Stolte C."/>
            <person name="Sykes S."/>
            <person name="Walk T."/>
            <person name="White J."/>
            <person name="Yandava C."/>
            <person name="Haas B."/>
            <person name="Nusbaum C."/>
            <person name="Birren B."/>
        </authorList>
    </citation>
    <scope>NUCLEOTIDE SEQUENCE</scope>
    <source>
        <strain evidence="1">ATCC 64411</strain>
    </source>
</reference>
<dbReference type="Proteomes" id="UP000011715">
    <property type="component" value="Unassembled WGS sequence"/>
</dbReference>
<reference evidence="1" key="3">
    <citation type="submission" date="2011-03" db="EMBL/GenBank/DDBJ databases">
        <title>Annotation of Magnaporthe poae ATCC 64411.</title>
        <authorList>
            <person name="Ma L.-J."/>
            <person name="Dead R."/>
            <person name="Young S.K."/>
            <person name="Zeng Q."/>
            <person name="Gargeya S."/>
            <person name="Fitzgerald M."/>
            <person name="Haas B."/>
            <person name="Abouelleil A."/>
            <person name="Alvarado L."/>
            <person name="Arachchi H.M."/>
            <person name="Berlin A."/>
            <person name="Brown A."/>
            <person name="Chapman S.B."/>
            <person name="Chen Z."/>
            <person name="Dunbar C."/>
            <person name="Freedman E."/>
            <person name="Gearin G."/>
            <person name="Gellesch M."/>
            <person name="Goldberg J."/>
            <person name="Griggs A."/>
            <person name="Gujja S."/>
            <person name="Heiman D."/>
            <person name="Howarth C."/>
            <person name="Larson L."/>
            <person name="Lui A."/>
            <person name="MacDonald P.J.P."/>
            <person name="Mehta T."/>
            <person name="Montmayeur A."/>
            <person name="Murphy C."/>
            <person name="Neiman D."/>
            <person name="Pearson M."/>
            <person name="Priest M."/>
            <person name="Roberts A."/>
            <person name="Saif S."/>
            <person name="Shea T."/>
            <person name="Shenoy N."/>
            <person name="Sisk P."/>
            <person name="Stolte C."/>
            <person name="Sykes S."/>
            <person name="Yandava C."/>
            <person name="Wortman J."/>
            <person name="Nusbaum C."/>
            <person name="Birren B."/>
        </authorList>
    </citation>
    <scope>NUCLEOTIDE SEQUENCE</scope>
    <source>
        <strain evidence="1">ATCC 64411</strain>
    </source>
</reference>
<evidence type="ECO:0000313" key="2">
    <source>
        <dbReference type="EnsemblFungi" id="MAPG_10755T0"/>
    </source>
</evidence>
<dbReference type="VEuPathDB" id="FungiDB:MAPG_10755"/>
<sequence>MGSAGPSSNGSLCLAPASTSKTSSIWPERNCFGRDLVNRHGSATFGGTLEKLARLLLGASSPLFTAPSPEVALRWQAFSRLRTKLGWTAKELDAPVYPLWRLELDSFSGWKCDRGIFSTSPFVVKSIAALAKLGSWLRVHPATFAAPLGRPGLLQGELGRLSDCTQGSTRPTGRSKWPVELFDTLATASGIGDMDITLHVPSFSELYRYQLLRPSLGAQPRDATTSFAMDGGQGVEETSDVFSVPSATDTNTFSCPESAAEAPKPKLEINDVNLPFVSGKQAWSPYTLGARHPHRLTGSLPIDNCSVKTMQVADIQQAIVRVGNICARMGLTADEIESLQARLPAGKEIFSLDFKRAHDEGT</sequence>
<protein>
    <submittedName>
        <fullName evidence="1 2">Uncharacterized protein</fullName>
    </submittedName>
</protein>